<comment type="similarity">
    <text evidence="1">Belongs to the LysR transcriptional regulatory family.</text>
</comment>
<dbReference type="GO" id="GO:0000976">
    <property type="term" value="F:transcription cis-regulatory region binding"/>
    <property type="evidence" value="ECO:0007669"/>
    <property type="project" value="TreeGrafter"/>
</dbReference>
<dbReference type="InterPro" id="IPR005119">
    <property type="entry name" value="LysR_subst-bd"/>
</dbReference>
<dbReference type="SUPFAM" id="SSF46785">
    <property type="entry name" value="Winged helix' DNA-binding domain"/>
    <property type="match status" value="1"/>
</dbReference>
<protein>
    <submittedName>
        <fullName evidence="6">LysR family transcriptional regulator</fullName>
    </submittedName>
</protein>
<evidence type="ECO:0000256" key="3">
    <source>
        <dbReference type="ARBA" id="ARBA00023125"/>
    </source>
</evidence>
<dbReference type="AlphaFoldDB" id="A0A5J6LC52"/>
<evidence type="ECO:0000256" key="1">
    <source>
        <dbReference type="ARBA" id="ARBA00009437"/>
    </source>
</evidence>
<dbReference type="GO" id="GO:0003700">
    <property type="term" value="F:DNA-binding transcription factor activity"/>
    <property type="evidence" value="ECO:0007669"/>
    <property type="project" value="InterPro"/>
</dbReference>
<dbReference type="Proteomes" id="UP000325606">
    <property type="component" value="Chromosome"/>
</dbReference>
<sequence length="296" mass="33585">MSELGAMKCLVALKQHGSLSSAADYLQMPKSTLSRRIAVLEQQLGHRLTRQNGRKLLLTSAGLKFVDYAEGIIELMVKGQKALHEEYDSLEGVLHIGLCQELSRGWSTEVLNRFRQANPGVSLHIHQLDHVDAHEASFIDLWISCCDREISDSTNSVLLARWEQGLYRSATTNIENQFDIPETASWVRSPNETGEVKLYNSEGHCHFTYMPTSVVRISSMHMRADAISQGFGVGLLPSWVAECKRYGLKNLRRVMPLLRGKEVYLRMYQRAECTNPTVLSLKKWIQQQVPPKWTSQ</sequence>
<accession>A0A5J6LC52</accession>
<dbReference type="PANTHER" id="PTHR30126">
    <property type="entry name" value="HTH-TYPE TRANSCRIPTIONAL REGULATOR"/>
    <property type="match status" value="1"/>
</dbReference>
<dbReference type="KEGG" id="nik:F5I99_06460"/>
<keyword evidence="7" id="KW-1185">Reference proteome</keyword>
<dbReference type="RefSeq" id="WP_151054239.1">
    <property type="nucleotide sequence ID" value="NZ_CP044222.1"/>
</dbReference>
<reference evidence="6 7" key="1">
    <citation type="submission" date="2019-09" db="EMBL/GenBank/DDBJ databases">
        <title>Nitrincola iocasae sp. nov., a bacterium isolated from the sediment collected at a cold seep field in South China Sea.</title>
        <authorList>
            <person name="Zhang H."/>
            <person name="Wang H."/>
            <person name="Li C."/>
        </authorList>
    </citation>
    <scope>NUCLEOTIDE SEQUENCE [LARGE SCALE GENOMIC DNA]</scope>
    <source>
        <strain evidence="6 7">KXZD1103</strain>
    </source>
</reference>
<organism evidence="6 7">
    <name type="scientific">Nitrincola iocasae</name>
    <dbReference type="NCBI Taxonomy" id="2614693"/>
    <lineage>
        <taxon>Bacteria</taxon>
        <taxon>Pseudomonadati</taxon>
        <taxon>Pseudomonadota</taxon>
        <taxon>Gammaproteobacteria</taxon>
        <taxon>Oceanospirillales</taxon>
        <taxon>Oceanospirillaceae</taxon>
        <taxon>Nitrincola</taxon>
    </lineage>
</organism>
<evidence type="ECO:0000259" key="5">
    <source>
        <dbReference type="PROSITE" id="PS50931"/>
    </source>
</evidence>
<dbReference type="InterPro" id="IPR036388">
    <property type="entry name" value="WH-like_DNA-bd_sf"/>
</dbReference>
<keyword evidence="2" id="KW-0805">Transcription regulation</keyword>
<dbReference type="Gene3D" id="3.40.190.290">
    <property type="match status" value="1"/>
</dbReference>
<proteinExistence type="inferred from homology"/>
<dbReference type="SUPFAM" id="SSF53850">
    <property type="entry name" value="Periplasmic binding protein-like II"/>
    <property type="match status" value="1"/>
</dbReference>
<dbReference type="PROSITE" id="PS50931">
    <property type="entry name" value="HTH_LYSR"/>
    <property type="match status" value="1"/>
</dbReference>
<evidence type="ECO:0000256" key="4">
    <source>
        <dbReference type="ARBA" id="ARBA00023163"/>
    </source>
</evidence>
<evidence type="ECO:0000256" key="2">
    <source>
        <dbReference type="ARBA" id="ARBA00023015"/>
    </source>
</evidence>
<dbReference type="PANTHER" id="PTHR30126:SF40">
    <property type="entry name" value="HTH-TYPE TRANSCRIPTIONAL REGULATOR GLTR"/>
    <property type="match status" value="1"/>
</dbReference>
<dbReference type="InterPro" id="IPR000847">
    <property type="entry name" value="LysR_HTH_N"/>
</dbReference>
<keyword evidence="3" id="KW-0238">DNA-binding</keyword>
<dbReference type="InterPro" id="IPR036390">
    <property type="entry name" value="WH_DNA-bd_sf"/>
</dbReference>
<gene>
    <name evidence="6" type="ORF">F5I99_06460</name>
</gene>
<dbReference type="Pfam" id="PF03466">
    <property type="entry name" value="LysR_substrate"/>
    <property type="match status" value="1"/>
</dbReference>
<feature type="domain" description="HTH lysR-type" evidence="5">
    <location>
        <begin position="1"/>
        <end position="59"/>
    </location>
</feature>
<dbReference type="Pfam" id="PF00126">
    <property type="entry name" value="HTH_1"/>
    <property type="match status" value="1"/>
</dbReference>
<dbReference type="EMBL" id="CP044222">
    <property type="protein sequence ID" value="QEW06167.1"/>
    <property type="molecule type" value="Genomic_DNA"/>
</dbReference>
<keyword evidence="4" id="KW-0804">Transcription</keyword>
<evidence type="ECO:0000313" key="7">
    <source>
        <dbReference type="Proteomes" id="UP000325606"/>
    </source>
</evidence>
<name>A0A5J6LC52_9GAMM</name>
<dbReference type="Gene3D" id="1.10.10.10">
    <property type="entry name" value="Winged helix-like DNA-binding domain superfamily/Winged helix DNA-binding domain"/>
    <property type="match status" value="1"/>
</dbReference>
<evidence type="ECO:0000313" key="6">
    <source>
        <dbReference type="EMBL" id="QEW06167.1"/>
    </source>
</evidence>